<keyword evidence="2 4" id="KW-0238">DNA-binding</keyword>
<dbReference type="GO" id="GO:0003677">
    <property type="term" value="F:DNA binding"/>
    <property type="evidence" value="ECO:0007669"/>
    <property type="project" value="UniProtKB-UniRule"/>
</dbReference>
<evidence type="ECO:0000313" key="6">
    <source>
        <dbReference type="EMBL" id="PCK33533.1"/>
    </source>
</evidence>
<dbReference type="InterPro" id="IPR011075">
    <property type="entry name" value="TetR_C"/>
</dbReference>
<dbReference type="InterPro" id="IPR001647">
    <property type="entry name" value="HTH_TetR"/>
</dbReference>
<dbReference type="PANTHER" id="PTHR47506">
    <property type="entry name" value="TRANSCRIPTIONAL REGULATORY PROTEIN"/>
    <property type="match status" value="1"/>
</dbReference>
<protein>
    <recommendedName>
        <fullName evidence="5">HTH tetR-type domain-containing protein</fullName>
    </recommendedName>
</protein>
<dbReference type="Proteomes" id="UP000228621">
    <property type="component" value="Unassembled WGS sequence"/>
</dbReference>
<name>A0A2A5JVL3_PSEO7</name>
<dbReference type="EMBL" id="NKHF01000006">
    <property type="protein sequence ID" value="PCK33533.1"/>
    <property type="molecule type" value="Genomic_DNA"/>
</dbReference>
<evidence type="ECO:0000256" key="2">
    <source>
        <dbReference type="ARBA" id="ARBA00023125"/>
    </source>
</evidence>
<evidence type="ECO:0000313" key="7">
    <source>
        <dbReference type="Proteomes" id="UP000228621"/>
    </source>
</evidence>
<sequence>MYILFFGEPMGRTREFDVDKALEQATILFWKQGYRSTSMEQLVTCTGVSRYGFYQEFGNKKELFQRCLQEYSLRKIGPGLKRLSTSDGSLADLAAFFNLYSQNIAEHGANGCLICNTATEVGESDPDMNSAVQQVYSALSAQFRDFIEKAQGQGEIRKEIDANSLSFCLLGVLQGVAVMAKGDFHRETLRHYLTTIFDMMAQK</sequence>
<accession>A0A2A5JVL3</accession>
<feature type="DNA-binding region" description="H-T-H motif" evidence="4">
    <location>
        <begin position="38"/>
        <end position="57"/>
    </location>
</feature>
<dbReference type="PANTHER" id="PTHR47506:SF1">
    <property type="entry name" value="HTH-TYPE TRANSCRIPTIONAL REGULATOR YJDC"/>
    <property type="match status" value="1"/>
</dbReference>
<dbReference type="OrthoDB" id="270177at2"/>
<keyword evidence="7" id="KW-1185">Reference proteome</keyword>
<dbReference type="InterPro" id="IPR009057">
    <property type="entry name" value="Homeodomain-like_sf"/>
</dbReference>
<dbReference type="SUPFAM" id="SSF48498">
    <property type="entry name" value="Tetracyclin repressor-like, C-terminal domain"/>
    <property type="match status" value="1"/>
</dbReference>
<comment type="caution">
    <text evidence="6">The sequence shown here is derived from an EMBL/GenBank/DDBJ whole genome shotgun (WGS) entry which is preliminary data.</text>
</comment>
<dbReference type="PROSITE" id="PS50977">
    <property type="entry name" value="HTH_TETR_2"/>
    <property type="match status" value="1"/>
</dbReference>
<feature type="domain" description="HTH tetR-type" evidence="5">
    <location>
        <begin position="15"/>
        <end position="75"/>
    </location>
</feature>
<dbReference type="Pfam" id="PF16925">
    <property type="entry name" value="TetR_C_13"/>
    <property type="match status" value="1"/>
</dbReference>
<proteinExistence type="predicted"/>
<reference evidence="7" key="1">
    <citation type="journal article" date="2019" name="Genome Announc.">
        <title>Draft Genome Sequence of Pseudoalteromonas piscicida Strain 36Y ROTHPW, an Hypersaline Seawater Isolate from the South Coast of Sonora, Mexico.</title>
        <authorList>
            <person name="Sanchez-Diaz R."/>
            <person name="Molina-Garza Z.J."/>
            <person name="Cruz-Suarez L.E."/>
            <person name="Selvin J."/>
            <person name="Kiran G.S."/>
            <person name="Ibarra-Gamez J.C."/>
            <person name="Gomez-Gil B."/>
            <person name="Galaviz-Silva L."/>
        </authorList>
    </citation>
    <scope>NUCLEOTIDE SEQUENCE [LARGE SCALE GENOMIC DNA]</scope>
    <source>
        <strain evidence="7">36Y_RITHPW</strain>
    </source>
</reference>
<evidence type="ECO:0000256" key="4">
    <source>
        <dbReference type="PROSITE-ProRule" id="PRU00335"/>
    </source>
</evidence>
<evidence type="ECO:0000256" key="3">
    <source>
        <dbReference type="ARBA" id="ARBA00023163"/>
    </source>
</evidence>
<dbReference type="Gene3D" id="1.10.10.60">
    <property type="entry name" value="Homeodomain-like"/>
    <property type="match status" value="1"/>
</dbReference>
<evidence type="ECO:0000256" key="1">
    <source>
        <dbReference type="ARBA" id="ARBA00023015"/>
    </source>
</evidence>
<gene>
    <name evidence="6" type="ORF">CEX98_01375</name>
</gene>
<dbReference type="AlphaFoldDB" id="A0A2A5JVL3"/>
<dbReference type="SUPFAM" id="SSF46689">
    <property type="entry name" value="Homeodomain-like"/>
    <property type="match status" value="1"/>
</dbReference>
<keyword evidence="1" id="KW-0805">Transcription regulation</keyword>
<evidence type="ECO:0000259" key="5">
    <source>
        <dbReference type="PROSITE" id="PS50977"/>
    </source>
</evidence>
<keyword evidence="3" id="KW-0804">Transcription</keyword>
<organism evidence="6 7">
    <name type="scientific">Pseudoalteromonas piscicida</name>
    <dbReference type="NCBI Taxonomy" id="43662"/>
    <lineage>
        <taxon>Bacteria</taxon>
        <taxon>Pseudomonadati</taxon>
        <taxon>Pseudomonadota</taxon>
        <taxon>Gammaproteobacteria</taxon>
        <taxon>Alteromonadales</taxon>
        <taxon>Pseudoalteromonadaceae</taxon>
        <taxon>Pseudoalteromonas</taxon>
    </lineage>
</organism>
<dbReference type="InterPro" id="IPR036271">
    <property type="entry name" value="Tet_transcr_reg_TetR-rel_C_sf"/>
</dbReference>
<dbReference type="Pfam" id="PF00440">
    <property type="entry name" value="TetR_N"/>
    <property type="match status" value="1"/>
</dbReference>
<dbReference type="Gene3D" id="1.10.357.10">
    <property type="entry name" value="Tetracycline Repressor, domain 2"/>
    <property type="match status" value="1"/>
</dbReference>